<sequence>MGWVGATVASTLLLLLPMPLGTRTVVALLCGPLVGIAIHLAALARTRR</sequence>
<dbReference type="EMBL" id="JAOB01000069">
    <property type="protein sequence ID" value="EUA23513.1"/>
    <property type="molecule type" value="Genomic_DNA"/>
</dbReference>
<dbReference type="AlphaFoldDB" id="X7ZXQ4"/>
<name>X7ZXQ4_MYCXE</name>
<evidence type="ECO:0000313" key="2">
    <source>
        <dbReference type="EMBL" id="EUA23513.1"/>
    </source>
</evidence>
<keyword evidence="1" id="KW-0472">Membrane</keyword>
<feature type="transmembrane region" description="Helical" evidence="1">
    <location>
        <begin position="20"/>
        <end position="44"/>
    </location>
</feature>
<accession>X7ZXQ4</accession>
<keyword evidence="1" id="KW-0812">Transmembrane</keyword>
<protein>
    <submittedName>
        <fullName evidence="2">Uncharacterized protein</fullName>
    </submittedName>
</protein>
<keyword evidence="1" id="KW-1133">Transmembrane helix</keyword>
<evidence type="ECO:0000256" key="1">
    <source>
        <dbReference type="SAM" id="Phobius"/>
    </source>
</evidence>
<proteinExistence type="predicted"/>
<gene>
    <name evidence="2" type="ORF">I553_5844</name>
</gene>
<reference evidence="2" key="1">
    <citation type="submission" date="2014-01" db="EMBL/GenBank/DDBJ databases">
        <authorList>
            <person name="Brown-Elliot B."/>
            <person name="Wallace R."/>
            <person name="Lenaerts A."/>
            <person name="Ordway D."/>
            <person name="DeGroote M.A."/>
            <person name="Parker T."/>
            <person name="Sizemore C."/>
            <person name="Tallon L.J."/>
            <person name="Sadzewicz L.K."/>
            <person name="Sengamalay N."/>
            <person name="Fraser C.M."/>
            <person name="Hine E."/>
            <person name="Shefchek K.A."/>
            <person name="Das S.P."/>
            <person name="Tettelin H."/>
        </authorList>
    </citation>
    <scope>NUCLEOTIDE SEQUENCE [LARGE SCALE GENOMIC DNA]</scope>
    <source>
        <strain evidence="2">4042</strain>
    </source>
</reference>
<organism evidence="2">
    <name type="scientific">Mycobacterium xenopi 4042</name>
    <dbReference type="NCBI Taxonomy" id="1299334"/>
    <lineage>
        <taxon>Bacteria</taxon>
        <taxon>Bacillati</taxon>
        <taxon>Actinomycetota</taxon>
        <taxon>Actinomycetes</taxon>
        <taxon>Mycobacteriales</taxon>
        <taxon>Mycobacteriaceae</taxon>
        <taxon>Mycobacterium</taxon>
    </lineage>
</organism>
<comment type="caution">
    <text evidence="2">The sequence shown here is derived from an EMBL/GenBank/DDBJ whole genome shotgun (WGS) entry which is preliminary data.</text>
</comment>
<dbReference type="PATRIC" id="fig|1299334.3.peg.7780"/>